<dbReference type="STRING" id="381665.SAMN05216554_1260"/>
<organism evidence="2 3">
    <name type="scientific">Herbiconiux ginsengi</name>
    <dbReference type="NCBI Taxonomy" id="381665"/>
    <lineage>
        <taxon>Bacteria</taxon>
        <taxon>Bacillati</taxon>
        <taxon>Actinomycetota</taxon>
        <taxon>Actinomycetes</taxon>
        <taxon>Micrococcales</taxon>
        <taxon>Microbacteriaceae</taxon>
        <taxon>Herbiconiux</taxon>
    </lineage>
</organism>
<accession>A0A1H3M5Q6</accession>
<name>A0A1H3M5Q6_9MICO</name>
<evidence type="ECO:0000313" key="3">
    <source>
        <dbReference type="Proteomes" id="UP000198891"/>
    </source>
</evidence>
<sequence length="84" mass="9281">MPGTVLAVDQTDTETLAVVPGRYRHFKGGYYDVLGTAEDSETSAMLVIYRRSGETAMWARPVGMFLETVVLNGSRVPRFRPVDA</sequence>
<dbReference type="InterPro" id="IPR037135">
    <property type="entry name" value="DUF1653-like_dom_sf"/>
</dbReference>
<dbReference type="InterPro" id="IPR023387">
    <property type="entry name" value="DUF1653-like_dom"/>
</dbReference>
<proteinExistence type="predicted"/>
<dbReference type="Proteomes" id="UP000198891">
    <property type="component" value="Unassembled WGS sequence"/>
</dbReference>
<reference evidence="2 3" key="1">
    <citation type="submission" date="2016-10" db="EMBL/GenBank/DDBJ databases">
        <authorList>
            <person name="de Groot N.N."/>
        </authorList>
    </citation>
    <scope>NUCLEOTIDE SEQUENCE [LARGE SCALE GENOMIC DNA]</scope>
    <source>
        <strain evidence="2 3">CGMCC 4.3491</strain>
    </source>
</reference>
<gene>
    <name evidence="2" type="ORF">SAMN05216554_1260</name>
</gene>
<evidence type="ECO:0000313" key="2">
    <source>
        <dbReference type="EMBL" id="SDY71335.1"/>
    </source>
</evidence>
<evidence type="ECO:0000259" key="1">
    <source>
        <dbReference type="Pfam" id="PF07866"/>
    </source>
</evidence>
<feature type="domain" description="DUF1653" evidence="1">
    <location>
        <begin position="21"/>
        <end position="80"/>
    </location>
</feature>
<dbReference type="EMBL" id="FNPZ01000001">
    <property type="protein sequence ID" value="SDY71335.1"/>
    <property type="molecule type" value="Genomic_DNA"/>
</dbReference>
<dbReference type="Pfam" id="PF07866">
    <property type="entry name" value="DUF1653"/>
    <property type="match status" value="1"/>
</dbReference>
<keyword evidence="3" id="KW-1185">Reference proteome</keyword>
<dbReference type="AlphaFoldDB" id="A0A1H3M5Q6"/>
<dbReference type="RefSeq" id="WP_092550257.1">
    <property type="nucleotide sequence ID" value="NZ_FNPZ01000001.1"/>
</dbReference>
<dbReference type="Gene3D" id="2.30.30.320">
    <property type="entry name" value="DUF1653-like domain"/>
    <property type="match status" value="1"/>
</dbReference>
<protein>
    <recommendedName>
        <fullName evidence="1">DUF1653 domain-containing protein</fullName>
    </recommendedName>
</protein>
<dbReference type="OrthoDB" id="371169at2"/>